<keyword evidence="10" id="KW-1185">Reference proteome</keyword>
<keyword evidence="6" id="KW-0694">RNA-binding</keyword>
<keyword evidence="1" id="KW-0820">tRNA-binding</keyword>
<evidence type="ECO:0000256" key="7">
    <source>
        <dbReference type="SAM" id="MobiDB-lite"/>
    </source>
</evidence>
<dbReference type="PANTHER" id="PTHR43453:SF1">
    <property type="entry name" value="TRNA_RRNA METHYLTRANSFERASE SPOU TYPE DOMAIN-CONTAINING PROTEIN"/>
    <property type="match status" value="1"/>
</dbReference>
<protein>
    <submittedName>
        <fullName evidence="9">rRNA methyltransferase</fullName>
    </submittedName>
</protein>
<accession>A0A2A8D2U0</accession>
<feature type="region of interest" description="Disordered" evidence="7">
    <location>
        <begin position="1"/>
        <end position="20"/>
    </location>
</feature>
<dbReference type="PANTHER" id="PTHR43453">
    <property type="entry name" value="RRNA METHYLASE-LIKE"/>
    <property type="match status" value="1"/>
</dbReference>
<evidence type="ECO:0000313" key="9">
    <source>
        <dbReference type="EMBL" id="PEN15113.1"/>
    </source>
</evidence>
<evidence type="ECO:0000256" key="4">
    <source>
        <dbReference type="ARBA" id="ARBA00022691"/>
    </source>
</evidence>
<evidence type="ECO:0000313" key="10">
    <source>
        <dbReference type="Proteomes" id="UP000220102"/>
    </source>
</evidence>
<dbReference type="GO" id="GO:0008173">
    <property type="term" value="F:RNA methyltransferase activity"/>
    <property type="evidence" value="ECO:0007669"/>
    <property type="project" value="InterPro"/>
</dbReference>
<dbReference type="AlphaFoldDB" id="A0A2A8D2U0"/>
<evidence type="ECO:0000256" key="1">
    <source>
        <dbReference type="ARBA" id="ARBA00022555"/>
    </source>
</evidence>
<keyword evidence="5" id="KW-0819">tRNA processing</keyword>
<dbReference type="SUPFAM" id="SSF75217">
    <property type="entry name" value="alpha/beta knot"/>
    <property type="match status" value="1"/>
</dbReference>
<evidence type="ECO:0000256" key="3">
    <source>
        <dbReference type="ARBA" id="ARBA00022679"/>
    </source>
</evidence>
<dbReference type="Gene3D" id="3.40.1280.10">
    <property type="match status" value="1"/>
</dbReference>
<evidence type="ECO:0000256" key="6">
    <source>
        <dbReference type="ARBA" id="ARBA00022884"/>
    </source>
</evidence>
<keyword evidence="4" id="KW-0949">S-adenosyl-L-methionine</keyword>
<dbReference type="RefSeq" id="WP_098074012.1">
    <property type="nucleotide sequence ID" value="NZ_PDEQ01000001.1"/>
</dbReference>
<gene>
    <name evidence="9" type="ORF">CRI94_02155</name>
</gene>
<comment type="caution">
    <text evidence="9">The sequence shown here is derived from an EMBL/GenBank/DDBJ whole genome shotgun (WGS) entry which is preliminary data.</text>
</comment>
<dbReference type="GO" id="GO:0000049">
    <property type="term" value="F:tRNA binding"/>
    <property type="evidence" value="ECO:0007669"/>
    <property type="project" value="UniProtKB-KW"/>
</dbReference>
<organism evidence="9 10">
    <name type="scientific">Longibacter salinarum</name>
    <dbReference type="NCBI Taxonomy" id="1850348"/>
    <lineage>
        <taxon>Bacteria</taxon>
        <taxon>Pseudomonadati</taxon>
        <taxon>Rhodothermota</taxon>
        <taxon>Rhodothermia</taxon>
        <taxon>Rhodothermales</taxon>
        <taxon>Salisaetaceae</taxon>
        <taxon>Longibacter</taxon>
    </lineage>
</organism>
<proteinExistence type="predicted"/>
<keyword evidence="3 9" id="KW-0808">Transferase</keyword>
<dbReference type="InterPro" id="IPR001537">
    <property type="entry name" value="SpoU_MeTrfase"/>
</dbReference>
<evidence type="ECO:0000256" key="5">
    <source>
        <dbReference type="ARBA" id="ARBA00022694"/>
    </source>
</evidence>
<dbReference type="InterPro" id="IPR033671">
    <property type="entry name" value="TrmH"/>
</dbReference>
<reference evidence="9 10" key="1">
    <citation type="submission" date="2017-10" db="EMBL/GenBank/DDBJ databases">
        <title>Draft genome of Longibacter Salinarum.</title>
        <authorList>
            <person name="Goh K.M."/>
            <person name="Shamsir M.S."/>
            <person name="Lim S.W."/>
        </authorList>
    </citation>
    <scope>NUCLEOTIDE SEQUENCE [LARGE SCALE GENOMIC DNA]</scope>
    <source>
        <strain evidence="9 10">KCTC 52045</strain>
    </source>
</reference>
<feature type="domain" description="tRNA/rRNA methyltransferase SpoU type" evidence="8">
    <location>
        <begin position="25"/>
        <end position="166"/>
    </location>
</feature>
<dbReference type="EMBL" id="PDEQ01000001">
    <property type="protein sequence ID" value="PEN15113.1"/>
    <property type="molecule type" value="Genomic_DNA"/>
</dbReference>
<dbReference type="InterPro" id="IPR029028">
    <property type="entry name" value="Alpha/beta_knot_MTases"/>
</dbReference>
<dbReference type="OrthoDB" id="9795352at2"/>
<name>A0A2A8D2U0_9BACT</name>
<evidence type="ECO:0000256" key="2">
    <source>
        <dbReference type="ARBA" id="ARBA00022603"/>
    </source>
</evidence>
<dbReference type="Pfam" id="PF00588">
    <property type="entry name" value="SpoU_methylase"/>
    <property type="match status" value="1"/>
</dbReference>
<dbReference type="InterPro" id="IPR029026">
    <property type="entry name" value="tRNA_m1G_MTases_N"/>
</dbReference>
<dbReference type="GO" id="GO:0002938">
    <property type="term" value="P:tRNA guanine ribose methylation"/>
    <property type="evidence" value="ECO:0007669"/>
    <property type="project" value="TreeGrafter"/>
</dbReference>
<sequence length="195" mass="21266">MRKLSPQDIPRLTPSDARSADPHPISVIVHNVRSIYNVGSMFRTADAARVEHLYLTGYTGTPDHKNLHKTALGAQDVVSWSAHDDVTPVINDLRAEGYSIGVLEITDEPLHPAEAPATSFPLAIIVGNEVTGVEDDIVSLADLAFELPQYGMKHSLNVSVAAGMALSHLVRRFRHLHDLQDTPGNRALETELPDV</sequence>
<evidence type="ECO:0000259" key="8">
    <source>
        <dbReference type="Pfam" id="PF00588"/>
    </source>
</evidence>
<dbReference type="Proteomes" id="UP000220102">
    <property type="component" value="Unassembled WGS sequence"/>
</dbReference>
<keyword evidence="2 9" id="KW-0489">Methyltransferase</keyword>